<dbReference type="EMBL" id="HE650825">
    <property type="protein sequence ID" value="CCF58302.1"/>
    <property type="molecule type" value="Genomic_DNA"/>
</dbReference>
<accession>H2AVA2</accession>
<dbReference type="InterPro" id="IPR043216">
    <property type="entry name" value="PAP-like"/>
</dbReference>
<dbReference type="FunCoup" id="H2AVA2">
    <property type="interactions" value="247"/>
</dbReference>
<evidence type="ECO:0000256" key="4">
    <source>
        <dbReference type="ARBA" id="ARBA00022989"/>
    </source>
</evidence>
<keyword evidence="3 6" id="KW-0812">Transmembrane</keyword>
<feature type="transmembrane region" description="Helical" evidence="6">
    <location>
        <begin position="202"/>
        <end position="220"/>
    </location>
</feature>
<dbReference type="SUPFAM" id="SSF48317">
    <property type="entry name" value="Acid phosphatase/Vanadium-dependent haloperoxidase"/>
    <property type="match status" value="1"/>
</dbReference>
<evidence type="ECO:0000313" key="8">
    <source>
        <dbReference type="EMBL" id="CCF58302.1"/>
    </source>
</evidence>
<keyword evidence="5 6" id="KW-0472">Membrane</keyword>
<dbReference type="HOGENOM" id="CLU_021458_6_1_1"/>
<feature type="transmembrane region" description="Helical" evidence="6">
    <location>
        <begin position="99"/>
        <end position="122"/>
    </location>
</feature>
<protein>
    <recommendedName>
        <fullName evidence="7">Phosphatidic acid phosphatase type 2/haloperoxidase domain-containing protein</fullName>
    </recommendedName>
</protein>
<dbReference type="GO" id="GO:0000810">
    <property type="term" value="F:diacylglycerol diphosphate phosphatase activity"/>
    <property type="evidence" value="ECO:0007669"/>
    <property type="project" value="EnsemblFungi"/>
</dbReference>
<dbReference type="GO" id="GO:0046839">
    <property type="term" value="P:phospholipid dephosphorylation"/>
    <property type="evidence" value="ECO:0007669"/>
    <property type="project" value="TreeGrafter"/>
</dbReference>
<comment type="similarity">
    <text evidence="2">Belongs to the PA-phosphatase related phosphoesterase family.</text>
</comment>
<dbReference type="GO" id="GO:0006644">
    <property type="term" value="P:phospholipid metabolic process"/>
    <property type="evidence" value="ECO:0007669"/>
    <property type="project" value="EnsemblFungi"/>
</dbReference>
<dbReference type="CDD" id="cd03390">
    <property type="entry name" value="PAP2_containing_1_like"/>
    <property type="match status" value="1"/>
</dbReference>
<dbReference type="GO" id="GO:0000329">
    <property type="term" value="C:fungal-type vacuole membrane"/>
    <property type="evidence" value="ECO:0007669"/>
    <property type="project" value="EnsemblFungi"/>
</dbReference>
<comment type="subcellular location">
    <subcellularLocation>
        <location evidence="1">Membrane</location>
        <topology evidence="1">Multi-pass membrane protein</topology>
    </subcellularLocation>
</comment>
<proteinExistence type="inferred from homology"/>
<dbReference type="GO" id="GO:0045121">
    <property type="term" value="C:membrane raft"/>
    <property type="evidence" value="ECO:0007669"/>
    <property type="project" value="EnsemblFungi"/>
</dbReference>
<dbReference type="STRING" id="1071382.H2AVA2"/>
<dbReference type="InParanoid" id="H2AVA2"/>
<sequence>MAIDRLRLGGNERSFSYRTPKWRISDVILLSILVIFSYPVYYQKPFERQFSLNDLTISHPYTLVERVSDTMLFVYSLVVPLIVVVAIGFAMADSRHRNYLVYISVLGLLVTWFSTTLFTNFIKNWIGRLRPDFLDRCQPKANLPLNIMFYASEVCTNENSSLLLDGFRTTPSGHSSASFAGLGYLQLWLSGQLLIKYDQVGFWRTYVAMLPLLGASLIALSRTQDYRHHFIDVLIGSVLGYWIAYSTYRRYFPALGSSLPFKPLLDDSKVGLVEEAPMSPQQQSIITRTADEEMQPLTDDENVGI</sequence>
<dbReference type="OrthoDB" id="10030083at2759"/>
<feature type="domain" description="Phosphatidic acid phosphatase type 2/haloperoxidase" evidence="7">
    <location>
        <begin position="106"/>
        <end position="248"/>
    </location>
</feature>
<feature type="transmembrane region" description="Helical" evidence="6">
    <location>
        <begin position="21"/>
        <end position="41"/>
    </location>
</feature>
<reference evidence="8 9" key="1">
    <citation type="journal article" date="2011" name="Proc. Natl. Acad. Sci. U.S.A.">
        <title>Evolutionary erosion of yeast sex chromosomes by mating-type switching accidents.</title>
        <authorList>
            <person name="Gordon J.L."/>
            <person name="Armisen D."/>
            <person name="Proux-Wera E."/>
            <person name="Oheigeartaigh S.S."/>
            <person name="Byrne K.P."/>
            <person name="Wolfe K.H."/>
        </authorList>
    </citation>
    <scope>NUCLEOTIDE SEQUENCE [LARGE SCALE GENOMIC DNA]</scope>
    <source>
        <strain evidence="9">ATCC 22294 / BCRC 22015 / CBS 2517 / CECT 1963 / NBRC 1671 / NRRL Y-8276</strain>
    </source>
</reference>
<dbReference type="RefSeq" id="XP_003957437.1">
    <property type="nucleotide sequence ID" value="XM_003957388.1"/>
</dbReference>
<evidence type="ECO:0000313" key="9">
    <source>
        <dbReference type="Proteomes" id="UP000005220"/>
    </source>
</evidence>
<evidence type="ECO:0000256" key="3">
    <source>
        <dbReference type="ARBA" id="ARBA00022692"/>
    </source>
</evidence>
<feature type="transmembrane region" description="Helical" evidence="6">
    <location>
        <begin position="226"/>
        <end position="245"/>
    </location>
</feature>
<dbReference type="PANTHER" id="PTHR10165:SF35">
    <property type="entry name" value="RE23632P"/>
    <property type="match status" value="1"/>
</dbReference>
<organism evidence="8 9">
    <name type="scientific">Kazachstania africana (strain ATCC 22294 / BCRC 22015 / CBS 2517 / CECT 1963 / NBRC 1671 / NRRL Y-8276)</name>
    <name type="common">Yeast</name>
    <name type="synonym">Kluyveromyces africanus</name>
    <dbReference type="NCBI Taxonomy" id="1071382"/>
    <lineage>
        <taxon>Eukaryota</taxon>
        <taxon>Fungi</taxon>
        <taxon>Dikarya</taxon>
        <taxon>Ascomycota</taxon>
        <taxon>Saccharomycotina</taxon>
        <taxon>Saccharomycetes</taxon>
        <taxon>Saccharomycetales</taxon>
        <taxon>Saccharomycetaceae</taxon>
        <taxon>Kazachstania</taxon>
    </lineage>
</organism>
<evidence type="ECO:0000256" key="5">
    <source>
        <dbReference type="ARBA" id="ARBA00023136"/>
    </source>
</evidence>
<dbReference type="InterPro" id="IPR036938">
    <property type="entry name" value="PAP2/HPO_sf"/>
</dbReference>
<dbReference type="Gene3D" id="1.20.144.10">
    <property type="entry name" value="Phosphatidic acid phosphatase type 2/haloperoxidase"/>
    <property type="match status" value="1"/>
</dbReference>
<dbReference type="FunFam" id="1.20.144.10:FF:000017">
    <property type="entry name" value="Diacylglycerol pyrophosphate phosphatase 1"/>
    <property type="match status" value="1"/>
</dbReference>
<dbReference type="eggNOG" id="KOG3030">
    <property type="taxonomic scope" value="Eukaryota"/>
</dbReference>
<dbReference type="AlphaFoldDB" id="H2AVA2"/>
<dbReference type="KEGG" id="kaf:KAFR_0E01480"/>
<feature type="transmembrane region" description="Helical" evidence="6">
    <location>
        <begin position="72"/>
        <end position="92"/>
    </location>
</feature>
<name>H2AVA2_KAZAF</name>
<evidence type="ECO:0000256" key="2">
    <source>
        <dbReference type="ARBA" id="ARBA00008816"/>
    </source>
</evidence>
<keyword evidence="9" id="KW-1185">Reference proteome</keyword>
<keyword evidence="4 6" id="KW-1133">Transmembrane helix</keyword>
<gene>
    <name evidence="8" type="primary">KAFR0E01480</name>
    <name evidence="8" type="ORF">KAFR_0E01480</name>
</gene>
<dbReference type="GO" id="GO:0008195">
    <property type="term" value="F:phosphatidate phosphatase activity"/>
    <property type="evidence" value="ECO:0007669"/>
    <property type="project" value="EnsemblFungi"/>
</dbReference>
<dbReference type="Proteomes" id="UP000005220">
    <property type="component" value="Chromosome 5"/>
</dbReference>
<evidence type="ECO:0000256" key="6">
    <source>
        <dbReference type="SAM" id="Phobius"/>
    </source>
</evidence>
<dbReference type="SMART" id="SM00014">
    <property type="entry name" value="acidPPc"/>
    <property type="match status" value="1"/>
</dbReference>
<dbReference type="PANTHER" id="PTHR10165">
    <property type="entry name" value="LIPID PHOSPHATE PHOSPHATASE"/>
    <property type="match status" value="1"/>
</dbReference>
<dbReference type="GO" id="GO:0042802">
    <property type="term" value="F:identical protein binding"/>
    <property type="evidence" value="ECO:0007669"/>
    <property type="project" value="EnsemblFungi"/>
</dbReference>
<evidence type="ECO:0000259" key="7">
    <source>
        <dbReference type="SMART" id="SM00014"/>
    </source>
</evidence>
<dbReference type="Pfam" id="PF01569">
    <property type="entry name" value="PAP2"/>
    <property type="match status" value="1"/>
</dbReference>
<dbReference type="GeneID" id="13882881"/>
<dbReference type="InterPro" id="IPR000326">
    <property type="entry name" value="PAP2/HPO"/>
</dbReference>
<evidence type="ECO:0000256" key="1">
    <source>
        <dbReference type="ARBA" id="ARBA00004141"/>
    </source>
</evidence>